<reference evidence="2 3" key="1">
    <citation type="submission" date="2010-12" db="EMBL/GenBank/DDBJ databases">
        <title>The Genome Sequence of Coprobacillus sp. strain 29_1.</title>
        <authorList>
            <consortium name="The Broad Institute Genome Sequencing Platform"/>
            <person name="Earl A."/>
            <person name="Ward D."/>
            <person name="Feldgarden M."/>
            <person name="Gevers D."/>
            <person name="Daigneault M."/>
            <person name="Sibley C.D."/>
            <person name="White A."/>
            <person name="Strauss J."/>
            <person name="Allen-Vercoe E."/>
            <person name="Young S.K."/>
            <person name="Zeng Q."/>
            <person name="Gargeya S."/>
            <person name="Fitzgerald M."/>
            <person name="Haas B."/>
            <person name="Abouelleil A."/>
            <person name="Alvarado L."/>
            <person name="Arachchi H.M."/>
            <person name="Berlin A."/>
            <person name="Brown A."/>
            <person name="Chapman S.B."/>
            <person name="Chen Z."/>
            <person name="Dunbar C."/>
            <person name="Freedman E."/>
            <person name="Gearin G."/>
            <person name="Gellesch M."/>
            <person name="Goldberg J."/>
            <person name="Griggs A."/>
            <person name="Gujja S."/>
            <person name="Heilman E."/>
            <person name="Heiman D."/>
            <person name="Howarth C."/>
            <person name="Larson L."/>
            <person name="Lui A."/>
            <person name="MacDonald P.J.P."/>
            <person name="Mehta T."/>
            <person name="Montmayeur A."/>
            <person name="Murphy C."/>
            <person name="Neiman D."/>
            <person name="Pearson M."/>
            <person name="Priest M."/>
            <person name="Roberts A."/>
            <person name="Saif S."/>
            <person name="Shea T."/>
            <person name="Shenoy N."/>
            <person name="Sisk P."/>
            <person name="Stolte C."/>
            <person name="Sykes S."/>
            <person name="White J."/>
            <person name="Yandava C."/>
            <person name="Nusbaum C."/>
            <person name="Birren B."/>
        </authorList>
    </citation>
    <scope>NUCLEOTIDE SEQUENCE [LARGE SCALE GENOMIC DNA]</scope>
    <source>
        <strain evidence="2 3">29_1</strain>
    </source>
</reference>
<protein>
    <recommendedName>
        <fullName evidence="1">DUF6760 domain-containing protein</fullName>
    </recommendedName>
</protein>
<gene>
    <name evidence="2" type="ORF">HMPREF9488_01357</name>
</gene>
<organism evidence="2 3">
    <name type="scientific">Coprobacillus cateniformis</name>
    <dbReference type="NCBI Taxonomy" id="100884"/>
    <lineage>
        <taxon>Bacteria</taxon>
        <taxon>Bacillati</taxon>
        <taxon>Bacillota</taxon>
        <taxon>Erysipelotrichia</taxon>
        <taxon>Erysipelotrichales</taxon>
        <taxon>Coprobacillaceae</taxon>
        <taxon>Coprobacillus</taxon>
    </lineage>
</organism>
<dbReference type="GeneID" id="88786471"/>
<proteinExistence type="predicted"/>
<comment type="caution">
    <text evidence="2">The sequence shown here is derived from an EMBL/GenBank/DDBJ whole genome shotgun (WGS) entry which is preliminary data.</text>
</comment>
<dbReference type="Proteomes" id="UP000003157">
    <property type="component" value="Unassembled WGS sequence"/>
</dbReference>
<evidence type="ECO:0000313" key="2">
    <source>
        <dbReference type="EMBL" id="EFW05409.1"/>
    </source>
</evidence>
<dbReference type="AlphaFoldDB" id="E7G9B9"/>
<name>E7G9B9_9FIRM</name>
<dbReference type="InterPro" id="IPR046648">
    <property type="entry name" value="DUF6760"/>
</dbReference>
<dbReference type="eggNOG" id="ENOG50303QY">
    <property type="taxonomic scope" value="Bacteria"/>
</dbReference>
<evidence type="ECO:0000313" key="3">
    <source>
        <dbReference type="Proteomes" id="UP000003157"/>
    </source>
</evidence>
<dbReference type="Pfam" id="PF20546">
    <property type="entry name" value="DUF6760"/>
    <property type="match status" value="1"/>
</dbReference>
<dbReference type="STRING" id="100884.GCA_000269565_03201"/>
<evidence type="ECO:0000259" key="1">
    <source>
        <dbReference type="Pfam" id="PF20546"/>
    </source>
</evidence>
<keyword evidence="3" id="KW-1185">Reference proteome</keyword>
<sequence>MSLYTYNELMKQISFLSYYFHWSLDDILDLSHLSREQFCTQINQIHREINHEPKNIFEL</sequence>
<accession>E7G9B9</accession>
<dbReference type="HOGENOM" id="CLU_201963_1_0_9"/>
<dbReference type="EMBL" id="ADKX01000024">
    <property type="protein sequence ID" value="EFW05409.1"/>
    <property type="molecule type" value="Genomic_DNA"/>
</dbReference>
<feature type="domain" description="DUF6760" evidence="1">
    <location>
        <begin position="2"/>
        <end position="52"/>
    </location>
</feature>
<dbReference type="RefSeq" id="WP_008788473.1">
    <property type="nucleotide sequence ID" value="NZ_AKCB01000002.1"/>
</dbReference>